<name>A0A7I7SU57_9MYCO</name>
<dbReference type="EMBL" id="AP022595">
    <property type="protein sequence ID" value="BBY60318.1"/>
    <property type="molecule type" value="Genomic_DNA"/>
</dbReference>
<protein>
    <submittedName>
        <fullName evidence="1">Uncharacterized protein</fullName>
    </submittedName>
</protein>
<reference evidence="1 2" key="1">
    <citation type="journal article" date="2019" name="Emerg. Microbes Infect.">
        <title>Comprehensive subspecies identification of 175 nontuberculous mycobacteria species based on 7547 genomic profiles.</title>
        <authorList>
            <person name="Matsumoto Y."/>
            <person name="Kinjo T."/>
            <person name="Motooka D."/>
            <person name="Nabeya D."/>
            <person name="Jung N."/>
            <person name="Uechi K."/>
            <person name="Horii T."/>
            <person name="Iida T."/>
            <person name="Fujita J."/>
            <person name="Nakamura S."/>
        </authorList>
    </citation>
    <scope>NUCLEOTIDE SEQUENCE [LARGE SCALE GENOMIC DNA]</scope>
    <source>
        <strain evidence="1 2">JCM 30395</strain>
    </source>
</reference>
<evidence type="ECO:0000313" key="2">
    <source>
        <dbReference type="Proteomes" id="UP000466445"/>
    </source>
</evidence>
<gene>
    <name evidence="1" type="ORF">MSAR_34540</name>
</gene>
<evidence type="ECO:0000313" key="1">
    <source>
        <dbReference type="EMBL" id="BBY60318.1"/>
    </source>
</evidence>
<dbReference type="KEGG" id="msar:MSAR_34540"/>
<dbReference type="AlphaFoldDB" id="A0A7I7SU57"/>
<keyword evidence="2" id="KW-1185">Reference proteome</keyword>
<sequence length="57" mass="6292">MANYGGRCRSGKHIIRKSSDLRVNGACAECSRTAQRAYRRRCREAYAALRAATADTA</sequence>
<dbReference type="Proteomes" id="UP000466445">
    <property type="component" value="Chromosome"/>
</dbReference>
<accession>A0A7I7SU57</accession>
<organism evidence="1 2">
    <name type="scientific">Mycolicibacterium sarraceniae</name>
    <dbReference type="NCBI Taxonomy" id="1534348"/>
    <lineage>
        <taxon>Bacteria</taxon>
        <taxon>Bacillati</taxon>
        <taxon>Actinomycetota</taxon>
        <taxon>Actinomycetes</taxon>
        <taxon>Mycobacteriales</taxon>
        <taxon>Mycobacteriaceae</taxon>
        <taxon>Mycolicibacterium</taxon>
    </lineage>
</organism>
<proteinExistence type="predicted"/>